<feature type="signal peptide" evidence="4">
    <location>
        <begin position="1"/>
        <end position="27"/>
    </location>
</feature>
<dbReference type="PANTHER" id="PTHR10381:SF11">
    <property type="entry name" value="ATP-DEPENDENT CLP PROTEASE PROTEOLYTIC SUBUNIT, MITOCHONDRIAL"/>
    <property type="match status" value="1"/>
</dbReference>
<dbReference type="InterPro" id="IPR023562">
    <property type="entry name" value="ClpP/TepA"/>
</dbReference>
<dbReference type="EMBL" id="HBHI01027519">
    <property type="protein sequence ID" value="CAD9696707.1"/>
    <property type="molecule type" value="Transcribed_RNA"/>
</dbReference>
<dbReference type="SUPFAM" id="SSF52096">
    <property type="entry name" value="ClpP/crotonase"/>
    <property type="match status" value="1"/>
</dbReference>
<evidence type="ECO:0000313" key="5">
    <source>
        <dbReference type="EMBL" id="CAD9696707.1"/>
    </source>
</evidence>
<organism evidence="5">
    <name type="scientific">Eucampia antarctica</name>
    <dbReference type="NCBI Taxonomy" id="49252"/>
    <lineage>
        <taxon>Eukaryota</taxon>
        <taxon>Sar</taxon>
        <taxon>Stramenopiles</taxon>
        <taxon>Ochrophyta</taxon>
        <taxon>Bacillariophyta</taxon>
        <taxon>Mediophyceae</taxon>
        <taxon>Biddulphiophycidae</taxon>
        <taxon>Hemiaulales</taxon>
        <taxon>Hemiaulaceae</taxon>
        <taxon>Eucampia</taxon>
    </lineage>
</organism>
<dbReference type="GO" id="GO:0009368">
    <property type="term" value="C:endopeptidase Clp complex"/>
    <property type="evidence" value="ECO:0007669"/>
    <property type="project" value="TreeGrafter"/>
</dbReference>
<evidence type="ECO:0000256" key="4">
    <source>
        <dbReference type="SAM" id="SignalP"/>
    </source>
</evidence>
<feature type="compositionally biased region" description="Basic and acidic residues" evidence="3">
    <location>
        <begin position="280"/>
        <end position="304"/>
    </location>
</feature>
<gene>
    <name evidence="5" type="ORF">EANT1437_LOCUS14086</name>
</gene>
<dbReference type="GO" id="GO:0051117">
    <property type="term" value="F:ATPase binding"/>
    <property type="evidence" value="ECO:0007669"/>
    <property type="project" value="TreeGrafter"/>
</dbReference>
<accession>A0A7S2WMH7</accession>
<dbReference type="InterPro" id="IPR029045">
    <property type="entry name" value="ClpP/crotonase-like_dom_sf"/>
</dbReference>
<dbReference type="AlphaFoldDB" id="A0A7S2WMH7"/>
<dbReference type="Gene3D" id="3.90.226.10">
    <property type="entry name" value="2-enoyl-CoA Hydratase, Chain A, domain 1"/>
    <property type="match status" value="1"/>
</dbReference>
<dbReference type="GO" id="GO:0004176">
    <property type="term" value="F:ATP-dependent peptidase activity"/>
    <property type="evidence" value="ECO:0007669"/>
    <property type="project" value="InterPro"/>
</dbReference>
<dbReference type="GO" id="GO:0006515">
    <property type="term" value="P:protein quality control for misfolded or incompletely synthesized proteins"/>
    <property type="evidence" value="ECO:0007669"/>
    <property type="project" value="TreeGrafter"/>
</dbReference>
<evidence type="ECO:0000256" key="1">
    <source>
        <dbReference type="ARBA" id="ARBA00007039"/>
    </source>
</evidence>
<dbReference type="CDD" id="cd07017">
    <property type="entry name" value="S14_ClpP_2"/>
    <property type="match status" value="1"/>
</dbReference>
<evidence type="ECO:0000256" key="2">
    <source>
        <dbReference type="RuleBase" id="RU003567"/>
    </source>
</evidence>
<proteinExistence type="inferred from homology"/>
<evidence type="ECO:0000256" key="3">
    <source>
        <dbReference type="SAM" id="MobiDB-lite"/>
    </source>
</evidence>
<keyword evidence="4" id="KW-0732">Signal</keyword>
<feature type="region of interest" description="Disordered" evidence="3">
    <location>
        <begin position="262"/>
        <end position="315"/>
    </location>
</feature>
<dbReference type="InterPro" id="IPR001907">
    <property type="entry name" value="ClpP"/>
</dbReference>
<reference evidence="5" key="1">
    <citation type="submission" date="2021-01" db="EMBL/GenBank/DDBJ databases">
        <authorList>
            <person name="Corre E."/>
            <person name="Pelletier E."/>
            <person name="Niang G."/>
            <person name="Scheremetjew M."/>
            <person name="Finn R."/>
            <person name="Kale V."/>
            <person name="Holt S."/>
            <person name="Cochrane G."/>
            <person name="Meng A."/>
            <person name="Brown T."/>
            <person name="Cohen L."/>
        </authorList>
    </citation>
    <scope>NUCLEOTIDE SEQUENCE</scope>
    <source>
        <strain evidence="5">CCMP1452</strain>
    </source>
</reference>
<dbReference type="PRINTS" id="PR00127">
    <property type="entry name" value="CLPPROTEASEP"/>
</dbReference>
<feature type="chain" id="PRO_5031376178" description="ATP-dependent Clp protease proteolytic subunit" evidence="4">
    <location>
        <begin position="28"/>
        <end position="315"/>
    </location>
</feature>
<dbReference type="GO" id="GO:0004252">
    <property type="term" value="F:serine-type endopeptidase activity"/>
    <property type="evidence" value="ECO:0007669"/>
    <property type="project" value="InterPro"/>
</dbReference>
<comment type="similarity">
    <text evidence="1 2">Belongs to the peptidase S14 family.</text>
</comment>
<name>A0A7S2WMH7_9STRA</name>
<dbReference type="PANTHER" id="PTHR10381">
    <property type="entry name" value="ATP-DEPENDENT CLP PROTEASE PROTEOLYTIC SUBUNIT"/>
    <property type="match status" value="1"/>
</dbReference>
<protein>
    <recommendedName>
        <fullName evidence="2">ATP-dependent Clp protease proteolytic subunit</fullName>
    </recommendedName>
</protein>
<dbReference type="Pfam" id="PF00574">
    <property type="entry name" value="CLP_protease"/>
    <property type="match status" value="1"/>
</dbReference>
<sequence>MKDFLGTATLSSLLLLLLAGSISTTSAFTFSSSSSSIVNPTTLSWKTSTSLFATRETIKMPTSTPMVPYKPPGSDYAQFVDIYSRMYRDRIMFIGKFIDENAANEIISIILYLRKEDPSGPITLYFNVPGAMLRPALAVYDLIVQTRENCEINTVNLGLCTGMGAFLCGSGTKGRRCAMPNSRFLLQRTGLDAPFQGQASDIGLEVANLKKMNDRMEYELSKMTGQPVSQVQLDLKRDFYLSSEEAVQYGLIDKVLLPSPQKRATQGQDTDLGAFEGDDDQKYQNKKEKGWGSGWKDEARNTKNDDDDGPPIVKQ</sequence>